<evidence type="ECO:0000313" key="2">
    <source>
        <dbReference type="Proteomes" id="UP000579945"/>
    </source>
</evidence>
<comment type="caution">
    <text evidence="1">The sequence shown here is derived from an EMBL/GenBank/DDBJ whole genome shotgun (WGS) entry which is preliminary data.</text>
</comment>
<dbReference type="EMBL" id="JACIBV010000001">
    <property type="protein sequence ID" value="MBB3724666.1"/>
    <property type="molecule type" value="Genomic_DNA"/>
</dbReference>
<evidence type="ECO:0000313" key="1">
    <source>
        <dbReference type="EMBL" id="MBB3724666.1"/>
    </source>
</evidence>
<protein>
    <submittedName>
        <fullName evidence="1">Uncharacterized protein</fullName>
    </submittedName>
</protein>
<dbReference type="AlphaFoldDB" id="A0A7W5UU69"/>
<accession>A0A7W5UU69</accession>
<reference evidence="1 2" key="1">
    <citation type="submission" date="2020-08" db="EMBL/GenBank/DDBJ databases">
        <title>Sequencing the genomes of 1000 actinobacteria strains.</title>
        <authorList>
            <person name="Klenk H.-P."/>
        </authorList>
    </citation>
    <scope>NUCLEOTIDE SEQUENCE [LARGE SCALE GENOMIC DNA]</scope>
    <source>
        <strain evidence="1 2">DSM 44320</strain>
    </source>
</reference>
<gene>
    <name evidence="1" type="ORF">FHR33_000526</name>
</gene>
<name>A0A7W5UU69_9ACTN</name>
<dbReference type="Proteomes" id="UP000579945">
    <property type="component" value="Unassembled WGS sequence"/>
</dbReference>
<keyword evidence="2" id="KW-1185">Reference proteome</keyword>
<organism evidence="1 2">
    <name type="scientific">Nonomuraea dietziae</name>
    <dbReference type="NCBI Taxonomy" id="65515"/>
    <lineage>
        <taxon>Bacteria</taxon>
        <taxon>Bacillati</taxon>
        <taxon>Actinomycetota</taxon>
        <taxon>Actinomycetes</taxon>
        <taxon>Streptosporangiales</taxon>
        <taxon>Streptosporangiaceae</taxon>
        <taxon>Nonomuraea</taxon>
    </lineage>
</organism>
<sequence>MRVSVTAQRLPMEGRQRVVEGIPMADDAGPWMC</sequence>
<proteinExistence type="predicted"/>